<evidence type="ECO:0000313" key="3">
    <source>
        <dbReference type="EMBL" id="KAJ7772169.1"/>
    </source>
</evidence>
<evidence type="ECO:0008006" key="5">
    <source>
        <dbReference type="Google" id="ProtNLM"/>
    </source>
</evidence>
<dbReference type="Gene3D" id="1.20.1280.50">
    <property type="match status" value="1"/>
</dbReference>
<evidence type="ECO:0000313" key="4">
    <source>
        <dbReference type="Proteomes" id="UP001215598"/>
    </source>
</evidence>
<reference evidence="3" key="1">
    <citation type="submission" date="2023-03" db="EMBL/GenBank/DDBJ databases">
        <title>Massive genome expansion in bonnet fungi (Mycena s.s.) driven by repeated elements and novel gene families across ecological guilds.</title>
        <authorList>
            <consortium name="Lawrence Berkeley National Laboratory"/>
            <person name="Harder C.B."/>
            <person name="Miyauchi S."/>
            <person name="Viragh M."/>
            <person name="Kuo A."/>
            <person name="Thoen E."/>
            <person name="Andreopoulos B."/>
            <person name="Lu D."/>
            <person name="Skrede I."/>
            <person name="Drula E."/>
            <person name="Henrissat B."/>
            <person name="Morin E."/>
            <person name="Kohler A."/>
            <person name="Barry K."/>
            <person name="LaButti K."/>
            <person name="Morin E."/>
            <person name="Salamov A."/>
            <person name="Lipzen A."/>
            <person name="Mereny Z."/>
            <person name="Hegedus B."/>
            <person name="Baldrian P."/>
            <person name="Stursova M."/>
            <person name="Weitz H."/>
            <person name="Taylor A."/>
            <person name="Grigoriev I.V."/>
            <person name="Nagy L.G."/>
            <person name="Martin F."/>
            <person name="Kauserud H."/>
        </authorList>
    </citation>
    <scope>NUCLEOTIDE SEQUENCE</scope>
    <source>
        <strain evidence="3">CBHHK182m</strain>
    </source>
</reference>
<protein>
    <recommendedName>
        <fullName evidence="5">F-box domain-containing protein</fullName>
    </recommendedName>
</protein>
<organism evidence="3 4">
    <name type="scientific">Mycena metata</name>
    <dbReference type="NCBI Taxonomy" id="1033252"/>
    <lineage>
        <taxon>Eukaryota</taxon>
        <taxon>Fungi</taxon>
        <taxon>Dikarya</taxon>
        <taxon>Basidiomycota</taxon>
        <taxon>Agaricomycotina</taxon>
        <taxon>Agaricomycetes</taxon>
        <taxon>Agaricomycetidae</taxon>
        <taxon>Agaricales</taxon>
        <taxon>Marasmiineae</taxon>
        <taxon>Mycenaceae</taxon>
        <taxon>Mycena</taxon>
    </lineage>
</organism>
<dbReference type="SUPFAM" id="SSF52047">
    <property type="entry name" value="RNI-like"/>
    <property type="match status" value="1"/>
</dbReference>
<proteinExistence type="predicted"/>
<gene>
    <name evidence="3" type="ORF">B0H16DRAFT_1714381</name>
</gene>
<keyword evidence="4" id="KW-1185">Reference proteome</keyword>
<feature type="coiled-coil region" evidence="1">
    <location>
        <begin position="5"/>
        <end position="32"/>
    </location>
</feature>
<comment type="caution">
    <text evidence="3">The sequence shown here is derived from an EMBL/GenBank/DDBJ whole genome shotgun (WGS) entry which is preliminary data.</text>
</comment>
<accession>A0AAD7JUQ6</accession>
<dbReference type="AlphaFoldDB" id="A0AAD7JUQ6"/>
<feature type="region of interest" description="Disordered" evidence="2">
    <location>
        <begin position="360"/>
        <end position="383"/>
    </location>
</feature>
<dbReference type="Proteomes" id="UP001215598">
    <property type="component" value="Unassembled WGS sequence"/>
</dbReference>
<evidence type="ECO:0000256" key="2">
    <source>
        <dbReference type="SAM" id="MobiDB-lite"/>
    </source>
</evidence>
<keyword evidence="1" id="KW-0175">Coiled coil</keyword>
<dbReference type="EMBL" id="JARKIB010000014">
    <property type="protein sequence ID" value="KAJ7772169.1"/>
    <property type="molecule type" value="Genomic_DNA"/>
</dbReference>
<sequence length="383" mass="43030">MLDHLAADRARVANLEAQILHLENTISTLKVERNLAQKRLDSYHYPVLSLPNEVTSEVFMHFLPDYPLRPPLTGIHSPTVLTHVCRRWREIAVGTPGLWSVISLTSSVIPFELQVEIFDLWLSRSRSCPLSIDIVYYGPEVSVAIVRVFQEASRLEDLELDVFACDLPPTSVDVQLPLLRHLDLSLENPEPDRDIMLFHHAPQLRTAVLNDSACMSIQLPWAQLTSVTFGPVYPHECVLVLQQTSNLLYCDLALLLGGSSDLIQLKLLRLETLILRESEFPVVGYLDSLVLPALRSLSIPELFLGTNSIDALTSFVVKSGCRLEELRITGRIETVQIYRQAFPSIRMLSFHGWRSLGRTYTASDDSDAESETQSISECDELAG</sequence>
<evidence type="ECO:0000256" key="1">
    <source>
        <dbReference type="SAM" id="Coils"/>
    </source>
</evidence>
<name>A0AAD7JUQ6_9AGAR</name>